<organism evidence="8 9">
    <name type="scientific">Enterovirga rhinocerotis</name>
    <dbReference type="NCBI Taxonomy" id="1339210"/>
    <lineage>
        <taxon>Bacteria</taxon>
        <taxon>Pseudomonadati</taxon>
        <taxon>Pseudomonadota</taxon>
        <taxon>Alphaproteobacteria</taxon>
        <taxon>Hyphomicrobiales</taxon>
        <taxon>Methylobacteriaceae</taxon>
        <taxon>Enterovirga</taxon>
    </lineage>
</organism>
<dbReference type="Gene3D" id="1.10.150.170">
    <property type="entry name" value="Putative methyltransferase TM0872, insert domain"/>
    <property type="match status" value="1"/>
</dbReference>
<dbReference type="PIRSF" id="PIRSF004486">
    <property type="entry name" value="MraW"/>
    <property type="match status" value="1"/>
</dbReference>
<keyword evidence="3 6" id="KW-0489">Methyltransferase</keyword>
<feature type="binding site" evidence="6">
    <location>
        <position position="93"/>
    </location>
    <ligand>
        <name>S-adenosyl-L-methionine</name>
        <dbReference type="ChEBI" id="CHEBI:59789"/>
    </ligand>
</feature>
<accession>A0A4V3DXC2</accession>
<gene>
    <name evidence="6" type="primary">rsmH</name>
    <name evidence="8" type="ORF">EV668_4019</name>
</gene>
<dbReference type="InterPro" id="IPR023397">
    <property type="entry name" value="SAM-dep_MeTrfase_MraW_recog"/>
</dbReference>
<feature type="region of interest" description="Disordered" evidence="7">
    <location>
        <begin position="269"/>
        <end position="337"/>
    </location>
</feature>
<feature type="binding site" evidence="6">
    <location>
        <position position="66"/>
    </location>
    <ligand>
        <name>S-adenosyl-L-methionine</name>
        <dbReference type="ChEBI" id="CHEBI:59789"/>
    </ligand>
</feature>
<keyword evidence="2 6" id="KW-0698">rRNA processing</keyword>
<dbReference type="InterPro" id="IPR002903">
    <property type="entry name" value="RsmH"/>
</dbReference>
<dbReference type="NCBIfam" id="TIGR00006">
    <property type="entry name" value="16S rRNA (cytosine(1402)-N(4))-methyltransferase RsmH"/>
    <property type="match status" value="1"/>
</dbReference>
<feature type="binding site" evidence="6">
    <location>
        <begin position="47"/>
        <end position="49"/>
    </location>
    <ligand>
        <name>S-adenosyl-L-methionine</name>
        <dbReference type="ChEBI" id="CHEBI:59789"/>
    </ligand>
</feature>
<dbReference type="Gene3D" id="3.40.50.150">
    <property type="entry name" value="Vaccinia Virus protein VP39"/>
    <property type="match status" value="1"/>
</dbReference>
<dbReference type="SUPFAM" id="SSF53335">
    <property type="entry name" value="S-adenosyl-L-methionine-dependent methyltransferases"/>
    <property type="match status" value="1"/>
</dbReference>
<evidence type="ECO:0000256" key="6">
    <source>
        <dbReference type="HAMAP-Rule" id="MF_01007"/>
    </source>
</evidence>
<dbReference type="PANTHER" id="PTHR11265">
    <property type="entry name" value="S-ADENOSYL-METHYLTRANSFERASE MRAW"/>
    <property type="match status" value="1"/>
</dbReference>
<sequence length="337" mass="35936">MTGRGEGPQADAAGGPAPHIPVLLAEVAEALDVARGGVFLDGTFGAGGYTAAILDAHPRNRVVAIDRDPDAIANGAALVERAGGRLTLLHGRFSELDTLAREAAGGEGLQGVVLDIGVSSMQLDQAERGFSFRQDGPLDMRMGQDGPSAADLVNEAPEAEIADIIYRYGEERRSRAVARAIIERRRRAPLRTTAELADLVAQHVRGEPGFHPATRTFQALRIAVNDELGELTSALDAAERALAPGGRLVVVTFHSLEDRIVKLFMQERTSRTPRASRHLPSPEPAVPTFTPVTRGPVAAGRDETDRNPRARSAKLRAVERTDAPAGSVRDARKGSPR</sequence>
<evidence type="ECO:0000256" key="7">
    <source>
        <dbReference type="SAM" id="MobiDB-lite"/>
    </source>
</evidence>
<dbReference type="GO" id="GO:0005737">
    <property type="term" value="C:cytoplasm"/>
    <property type="evidence" value="ECO:0007669"/>
    <property type="project" value="UniProtKB-SubCell"/>
</dbReference>
<comment type="caution">
    <text evidence="8">The sequence shown here is derived from an EMBL/GenBank/DDBJ whole genome shotgun (WGS) entry which is preliminary data.</text>
</comment>
<dbReference type="Pfam" id="PF01795">
    <property type="entry name" value="Methyltransf_5"/>
    <property type="match status" value="1"/>
</dbReference>
<reference evidence="8 9" key="1">
    <citation type="submission" date="2019-03" db="EMBL/GenBank/DDBJ databases">
        <title>Genomic Encyclopedia of Type Strains, Phase IV (KMG-IV): sequencing the most valuable type-strain genomes for metagenomic binning, comparative biology and taxonomic classification.</title>
        <authorList>
            <person name="Goeker M."/>
        </authorList>
    </citation>
    <scope>NUCLEOTIDE SEQUENCE [LARGE SCALE GENOMIC DNA]</scope>
    <source>
        <strain evidence="8 9">DSM 25903</strain>
    </source>
</reference>
<evidence type="ECO:0000256" key="3">
    <source>
        <dbReference type="ARBA" id="ARBA00022603"/>
    </source>
</evidence>
<keyword evidence="5 6" id="KW-0949">S-adenosyl-L-methionine</keyword>
<dbReference type="PANTHER" id="PTHR11265:SF0">
    <property type="entry name" value="12S RRNA N4-METHYLCYTIDINE METHYLTRANSFERASE"/>
    <property type="match status" value="1"/>
</dbReference>
<evidence type="ECO:0000313" key="9">
    <source>
        <dbReference type="Proteomes" id="UP000295122"/>
    </source>
</evidence>
<name>A0A4V3DXC2_9HYPH</name>
<dbReference type="Proteomes" id="UP000295122">
    <property type="component" value="Unassembled WGS sequence"/>
</dbReference>
<evidence type="ECO:0000256" key="5">
    <source>
        <dbReference type="ARBA" id="ARBA00022691"/>
    </source>
</evidence>
<evidence type="ECO:0000256" key="4">
    <source>
        <dbReference type="ARBA" id="ARBA00022679"/>
    </source>
</evidence>
<evidence type="ECO:0000313" key="8">
    <source>
        <dbReference type="EMBL" id="TDR88149.1"/>
    </source>
</evidence>
<dbReference type="OrthoDB" id="9806637at2"/>
<dbReference type="GO" id="GO:0070475">
    <property type="term" value="P:rRNA base methylation"/>
    <property type="evidence" value="ECO:0007669"/>
    <property type="project" value="UniProtKB-UniRule"/>
</dbReference>
<comment type="catalytic activity">
    <reaction evidence="6">
        <text>cytidine(1402) in 16S rRNA + S-adenosyl-L-methionine = N(4)-methylcytidine(1402) in 16S rRNA + S-adenosyl-L-homocysteine + H(+)</text>
        <dbReference type="Rhea" id="RHEA:42928"/>
        <dbReference type="Rhea" id="RHEA-COMP:10286"/>
        <dbReference type="Rhea" id="RHEA-COMP:10287"/>
        <dbReference type="ChEBI" id="CHEBI:15378"/>
        <dbReference type="ChEBI" id="CHEBI:57856"/>
        <dbReference type="ChEBI" id="CHEBI:59789"/>
        <dbReference type="ChEBI" id="CHEBI:74506"/>
        <dbReference type="ChEBI" id="CHEBI:82748"/>
        <dbReference type="EC" id="2.1.1.199"/>
    </reaction>
</comment>
<dbReference type="HAMAP" id="MF_01007">
    <property type="entry name" value="16SrRNA_methyltr_H"/>
    <property type="match status" value="1"/>
</dbReference>
<evidence type="ECO:0000256" key="2">
    <source>
        <dbReference type="ARBA" id="ARBA00022552"/>
    </source>
</evidence>
<keyword evidence="6" id="KW-0963">Cytoplasm</keyword>
<feature type="binding site" evidence="6">
    <location>
        <position position="122"/>
    </location>
    <ligand>
        <name>S-adenosyl-L-methionine</name>
        <dbReference type="ChEBI" id="CHEBI:59789"/>
    </ligand>
</feature>
<comment type="subcellular location">
    <subcellularLocation>
        <location evidence="6">Cytoplasm</location>
    </subcellularLocation>
</comment>
<dbReference type="EC" id="2.1.1.199" evidence="6"/>
<dbReference type="EMBL" id="SNZR01000015">
    <property type="protein sequence ID" value="TDR88149.1"/>
    <property type="molecule type" value="Genomic_DNA"/>
</dbReference>
<dbReference type="SUPFAM" id="SSF81799">
    <property type="entry name" value="Putative methyltransferase TM0872, insert domain"/>
    <property type="match status" value="1"/>
</dbReference>
<dbReference type="GO" id="GO:0071424">
    <property type="term" value="F:rRNA (cytosine-N4-)-methyltransferase activity"/>
    <property type="evidence" value="ECO:0007669"/>
    <property type="project" value="UniProtKB-UniRule"/>
</dbReference>
<feature type="binding site" evidence="6">
    <location>
        <position position="115"/>
    </location>
    <ligand>
        <name>S-adenosyl-L-methionine</name>
        <dbReference type="ChEBI" id="CHEBI:59789"/>
    </ligand>
</feature>
<comment type="similarity">
    <text evidence="1 6">Belongs to the methyltransferase superfamily. RsmH family.</text>
</comment>
<dbReference type="InterPro" id="IPR029063">
    <property type="entry name" value="SAM-dependent_MTases_sf"/>
</dbReference>
<evidence type="ECO:0000256" key="1">
    <source>
        <dbReference type="ARBA" id="ARBA00010396"/>
    </source>
</evidence>
<proteinExistence type="inferred from homology"/>
<dbReference type="AlphaFoldDB" id="A0A4V3DXC2"/>
<keyword evidence="9" id="KW-1185">Reference proteome</keyword>
<keyword evidence="4 6" id="KW-0808">Transferase</keyword>
<protein>
    <recommendedName>
        <fullName evidence="6">Ribosomal RNA small subunit methyltransferase H</fullName>
        <ecNumber evidence="6">2.1.1.199</ecNumber>
    </recommendedName>
    <alternativeName>
        <fullName evidence="6">16S rRNA m(4)C1402 methyltransferase</fullName>
    </alternativeName>
    <alternativeName>
        <fullName evidence="6">rRNA (cytosine-N(4)-)-methyltransferase RsmH</fullName>
    </alternativeName>
</protein>
<comment type="function">
    <text evidence="6">Specifically methylates the N4 position of cytidine in position 1402 (C1402) of 16S rRNA.</text>
</comment>